<organism evidence="1 2">
    <name type="scientific">Paramuricea clavata</name>
    <name type="common">Red gorgonian</name>
    <name type="synonym">Violescent sea-whip</name>
    <dbReference type="NCBI Taxonomy" id="317549"/>
    <lineage>
        <taxon>Eukaryota</taxon>
        <taxon>Metazoa</taxon>
        <taxon>Cnidaria</taxon>
        <taxon>Anthozoa</taxon>
        <taxon>Octocorallia</taxon>
        <taxon>Malacalcyonacea</taxon>
        <taxon>Plexauridae</taxon>
        <taxon>Paramuricea</taxon>
    </lineage>
</organism>
<dbReference type="EMBL" id="CACRXK020006694">
    <property type="protein sequence ID" value="CAB4010153.1"/>
    <property type="molecule type" value="Genomic_DNA"/>
</dbReference>
<keyword evidence="2" id="KW-1185">Reference proteome</keyword>
<dbReference type="Proteomes" id="UP001152795">
    <property type="component" value="Unassembled WGS sequence"/>
</dbReference>
<comment type="caution">
    <text evidence="1">The sequence shown here is derived from an EMBL/GenBank/DDBJ whole genome shotgun (WGS) entry which is preliminary data.</text>
</comment>
<gene>
    <name evidence="1" type="ORF">PACLA_8A023308</name>
</gene>
<protein>
    <submittedName>
        <fullName evidence="1">Uncharacterized protein</fullName>
    </submittedName>
</protein>
<accession>A0A6S7I0Y9</accession>
<name>A0A6S7I0Y9_PARCT</name>
<dbReference type="OrthoDB" id="5990311at2759"/>
<evidence type="ECO:0000313" key="1">
    <source>
        <dbReference type="EMBL" id="CAB4010153.1"/>
    </source>
</evidence>
<evidence type="ECO:0000313" key="2">
    <source>
        <dbReference type="Proteomes" id="UP001152795"/>
    </source>
</evidence>
<proteinExistence type="predicted"/>
<reference evidence="1" key="1">
    <citation type="submission" date="2020-04" db="EMBL/GenBank/DDBJ databases">
        <authorList>
            <person name="Alioto T."/>
            <person name="Alioto T."/>
            <person name="Gomez Garrido J."/>
        </authorList>
    </citation>
    <scope>NUCLEOTIDE SEQUENCE</scope>
    <source>
        <strain evidence="1">A484AB</strain>
    </source>
</reference>
<dbReference type="AlphaFoldDB" id="A0A6S7I0Y9"/>
<sequence>MDKYLLLLVINAVFHQQITDILAGDAQDDCHSHWQCAGSSSYCCREYNVNSGRSCRMNVSSCLDRFCTSNHECVTPDECCWSNKCTNCSFCAVNSDCGTAQYCCNSRSNGSKCSSTCIGEICQRYSDCGAPDECCRSDKCVKCSDAGCRDNYECPSGEYCCVQDIHFWLPNVKQNHCNASCIGRSCHYHGDCGGLGECCQSNKCVECPYAVCKHSRDCNTGQHCCGREPKGICSESCLGESCAVEEQCAPQECCNDDGVCTKVGCMCFENRHCSDGLYCCLGPKEG</sequence>